<keyword evidence="6" id="KW-1185">Reference proteome</keyword>
<evidence type="ECO:0000256" key="2">
    <source>
        <dbReference type="ARBA" id="ARBA00005695"/>
    </source>
</evidence>
<protein>
    <submittedName>
        <fullName evidence="5">Peptide ABC transporter substrate-binding protein</fullName>
    </submittedName>
</protein>
<dbReference type="SUPFAM" id="SSF53850">
    <property type="entry name" value="Periplasmic binding protein-like II"/>
    <property type="match status" value="1"/>
</dbReference>
<organism evidence="5 6">
    <name type="scientific">Paracoccus suum</name>
    <dbReference type="NCBI Taxonomy" id="2259340"/>
    <lineage>
        <taxon>Bacteria</taxon>
        <taxon>Pseudomonadati</taxon>
        <taxon>Pseudomonadota</taxon>
        <taxon>Alphaproteobacteria</taxon>
        <taxon>Rhodobacterales</taxon>
        <taxon>Paracoccaceae</taxon>
        <taxon>Paracoccus</taxon>
    </lineage>
</organism>
<dbReference type="GO" id="GO:0030288">
    <property type="term" value="C:outer membrane-bounded periplasmic space"/>
    <property type="evidence" value="ECO:0007669"/>
    <property type="project" value="UniProtKB-ARBA"/>
</dbReference>
<comment type="subcellular location">
    <subcellularLocation>
        <location evidence="1">Periplasm</location>
    </subcellularLocation>
</comment>
<dbReference type="RefSeq" id="WP_114076266.1">
    <property type="nucleotide sequence ID" value="NZ_CP030918.1"/>
</dbReference>
<gene>
    <name evidence="5" type="ORF">DRW48_09800</name>
</gene>
<feature type="domain" description="Solute-binding protein family 5" evidence="4">
    <location>
        <begin position="74"/>
        <end position="468"/>
    </location>
</feature>
<evidence type="ECO:0000313" key="6">
    <source>
        <dbReference type="Proteomes" id="UP000252023"/>
    </source>
</evidence>
<evidence type="ECO:0000256" key="1">
    <source>
        <dbReference type="ARBA" id="ARBA00004418"/>
    </source>
</evidence>
<comment type="similarity">
    <text evidence="2">Belongs to the bacterial solute-binding protein 5 family.</text>
</comment>
<dbReference type="CDD" id="cd08513">
    <property type="entry name" value="PBP2_thermophilic_Hb8_like"/>
    <property type="match status" value="1"/>
</dbReference>
<dbReference type="Pfam" id="PF00496">
    <property type="entry name" value="SBP_bac_5"/>
    <property type="match status" value="1"/>
</dbReference>
<evidence type="ECO:0000259" key="4">
    <source>
        <dbReference type="Pfam" id="PF00496"/>
    </source>
</evidence>
<keyword evidence="3" id="KW-0732">Signal</keyword>
<dbReference type="Gene3D" id="3.10.105.10">
    <property type="entry name" value="Dipeptide-binding Protein, Domain 3"/>
    <property type="match status" value="1"/>
</dbReference>
<dbReference type="InterPro" id="IPR039424">
    <property type="entry name" value="SBP_5"/>
</dbReference>
<proteinExistence type="inferred from homology"/>
<dbReference type="PANTHER" id="PTHR30290:SF65">
    <property type="entry name" value="MONOACYL PHOSPHATIDYLINOSITOL TETRAMANNOSIDE-BINDING PROTEIN LPQW-RELATED"/>
    <property type="match status" value="1"/>
</dbReference>
<evidence type="ECO:0000313" key="5">
    <source>
        <dbReference type="EMBL" id="AXC49947.1"/>
    </source>
</evidence>
<evidence type="ECO:0000256" key="3">
    <source>
        <dbReference type="SAM" id="SignalP"/>
    </source>
</evidence>
<dbReference type="GO" id="GO:1904680">
    <property type="term" value="F:peptide transmembrane transporter activity"/>
    <property type="evidence" value="ECO:0007669"/>
    <property type="project" value="TreeGrafter"/>
</dbReference>
<dbReference type="Gene3D" id="3.40.190.10">
    <property type="entry name" value="Periplasmic binding protein-like II"/>
    <property type="match status" value="1"/>
</dbReference>
<dbReference type="AlphaFoldDB" id="A0A344PKP2"/>
<feature type="signal peptide" evidence="3">
    <location>
        <begin position="1"/>
        <end position="23"/>
    </location>
</feature>
<reference evidence="6" key="1">
    <citation type="submission" date="2018-07" db="EMBL/GenBank/DDBJ databases">
        <title>Genome sequencing of Paracoccus sp. SC2-6.</title>
        <authorList>
            <person name="Heo J."/>
            <person name="Kim S.-J."/>
            <person name="Kwon S.-W."/>
        </authorList>
    </citation>
    <scope>NUCLEOTIDE SEQUENCE [LARGE SCALE GENOMIC DNA]</scope>
    <source>
        <strain evidence="6">SC2-6</strain>
    </source>
</reference>
<dbReference type="InterPro" id="IPR000914">
    <property type="entry name" value="SBP_5_dom"/>
</dbReference>
<dbReference type="GO" id="GO:0015833">
    <property type="term" value="P:peptide transport"/>
    <property type="evidence" value="ECO:0007669"/>
    <property type="project" value="TreeGrafter"/>
</dbReference>
<dbReference type="KEGG" id="pars:DRW48_09800"/>
<accession>A0A344PKP2</accession>
<dbReference type="Proteomes" id="UP000252023">
    <property type="component" value="Chromosome"/>
</dbReference>
<dbReference type="PANTHER" id="PTHR30290">
    <property type="entry name" value="PERIPLASMIC BINDING COMPONENT OF ABC TRANSPORTER"/>
    <property type="match status" value="1"/>
</dbReference>
<dbReference type="InterPro" id="IPR030678">
    <property type="entry name" value="Peptide/Ni-bd"/>
</dbReference>
<name>A0A344PKP2_9RHOB</name>
<dbReference type="GO" id="GO:0043190">
    <property type="term" value="C:ATP-binding cassette (ABC) transporter complex"/>
    <property type="evidence" value="ECO:0007669"/>
    <property type="project" value="InterPro"/>
</dbReference>
<dbReference type="OrthoDB" id="9803988at2"/>
<feature type="chain" id="PRO_5016625842" evidence="3">
    <location>
        <begin position="24"/>
        <end position="567"/>
    </location>
</feature>
<dbReference type="PIRSF" id="PIRSF002741">
    <property type="entry name" value="MppA"/>
    <property type="match status" value="1"/>
</dbReference>
<dbReference type="EMBL" id="CP030918">
    <property type="protein sequence ID" value="AXC49947.1"/>
    <property type="molecule type" value="Genomic_DNA"/>
</dbReference>
<sequence>MTIKTALLGAAATMALLPAAAMAERGMDGDVKVLYSQAISTMNPYLSSGTKDTDAASLVLEPLAGFDPKGEIFPRLAAEIPSRDNGGISEDLKTITWKLKPDLKWSDGSPVTADDAVFTAQYCMAPDGGCAQLARYEGVEKVEAVDPLTVKVTFTEPKPNPFTIFVSATAPILQKAQFEPCLGTAASSCTDQNFRPIGTGPFMVKDFKTNDVVLLEANPNYRDPAKPAFATMTLKGGGDAAAAGRAVMETGEFDYAWNTQVSPEVQEQMKAGGKGEFVSAYGTLVERIELNMTDPSSTLAEGERATAKHPHPILGDPKVRAALSMALDRQLLAELGYGEAGKPTCDLVPAPEAYAANNTSCLQQDVEGAKKLLDEAGWTVGGSGIREKDGKPLKLLFQTSVNPVRQDFQALVKQWWQEIGVDSELKTVDGSVFFGGDAGSPDTMQKFYSDVEMYANNFDGTDPEPYLAERTCNKAPGPDNQWQGQNINRFCDPAYDAMVVELSHTSDEAKRGELAKKLNNMLTVESNSMLPLVSRARFSAKSKSLGGIDLNVWDSELWNASDWFRVK</sequence>